<dbReference type="Pfam" id="PF17751">
    <property type="entry name" value="SKICH"/>
    <property type="match status" value="1"/>
</dbReference>
<organism evidence="4 5">
    <name type="scientific">Astyanax mexicanus</name>
    <name type="common">Blind cave fish</name>
    <name type="synonym">Astyanax fasciatus mexicanus</name>
    <dbReference type="NCBI Taxonomy" id="7994"/>
    <lineage>
        <taxon>Eukaryota</taxon>
        <taxon>Metazoa</taxon>
        <taxon>Chordata</taxon>
        <taxon>Craniata</taxon>
        <taxon>Vertebrata</taxon>
        <taxon>Euteleostomi</taxon>
        <taxon>Actinopterygii</taxon>
        <taxon>Neopterygii</taxon>
        <taxon>Teleostei</taxon>
        <taxon>Ostariophysi</taxon>
        <taxon>Characiformes</taxon>
        <taxon>Characoidei</taxon>
        <taxon>Acestrorhamphidae</taxon>
        <taxon>Acestrorhamphinae</taxon>
        <taxon>Astyanax</taxon>
    </lineage>
</organism>
<reference evidence="4" key="1">
    <citation type="submission" date="2025-08" db="UniProtKB">
        <authorList>
            <consortium name="Ensembl"/>
        </authorList>
    </citation>
    <scope>IDENTIFICATION</scope>
</reference>
<feature type="coiled-coil region" evidence="2">
    <location>
        <begin position="250"/>
        <end position="347"/>
    </location>
</feature>
<dbReference type="KEGG" id="amex:103026163"/>
<evidence type="ECO:0000313" key="5">
    <source>
        <dbReference type="Proteomes" id="UP000694621"/>
    </source>
</evidence>
<protein>
    <submittedName>
        <fullName evidence="4">Calcium binding and coiled-coil domain 2</fullName>
    </submittedName>
</protein>
<keyword evidence="1 2" id="KW-0175">Coiled coil</keyword>
<dbReference type="InterPro" id="IPR041611">
    <property type="entry name" value="SKICH"/>
</dbReference>
<dbReference type="AlphaFoldDB" id="A0A8B9JI92"/>
<feature type="coiled-coil region" evidence="2">
    <location>
        <begin position="377"/>
        <end position="473"/>
    </location>
</feature>
<dbReference type="Proteomes" id="UP000694621">
    <property type="component" value="Unplaced"/>
</dbReference>
<dbReference type="CDD" id="cd21968">
    <property type="entry name" value="Zn-C2H2_CALCOCO2"/>
    <property type="match status" value="1"/>
</dbReference>
<evidence type="ECO:0000256" key="2">
    <source>
        <dbReference type="SAM" id="Coils"/>
    </source>
</evidence>
<dbReference type="CTD" id="10241"/>
<dbReference type="InterPro" id="IPR051002">
    <property type="entry name" value="UBA_autophagy_assoc_protein"/>
</dbReference>
<dbReference type="OrthoDB" id="10015001at2759"/>
<evidence type="ECO:0000259" key="3">
    <source>
        <dbReference type="Pfam" id="PF17751"/>
    </source>
</evidence>
<dbReference type="GeneID" id="103026163"/>
<dbReference type="PANTHER" id="PTHR31915:SF10">
    <property type="entry name" value="CALCIUM-BINDING AND COILED-COIL DOMAIN 2"/>
    <property type="match status" value="1"/>
</dbReference>
<dbReference type="Gene3D" id="2.60.40.2840">
    <property type="match status" value="1"/>
</dbReference>
<dbReference type="Ensembl" id="ENSAMXT00005024256.1">
    <property type="protein sequence ID" value="ENSAMXP00005021956.1"/>
    <property type="gene ID" value="ENSAMXG00005011367.1"/>
</dbReference>
<sequence length="571" mass="65753">MSDSTEEYRATLVMERSSYSQVVFMDVPRSYPPSTPVKCSFTVTGELIPTSKDWIGVFKVGWNSTQKYYNYVWVEPPLENDGTEPLKLEVAFSEYYLPKDDGEFYQFCYVDSGGQVRGASTPFCFQIPAESSLDSSLEKDILVITTQEQAEQMEKEKKGLVTEMEHLKEEKMILKNELDERLREIHRLRMYIDKLKADSTAETQPSKEQRSEIVEQVTRKEQLLCDAVAEDETKQEQEVPTTPSMQPASMIGLQDKYDKAMQKISMLKQEKLHLEEQVEAQQAKNLQLDSKMKEAEEDFHRLQDHVQLLQVDVQSSRKENERLHSEIQETIREVEGLRVENKALKGALSEQGPSDGENVKVQMQTILKQLTEARGTLHNEISNCNEANRRADKAEMELKELRKQLEQRPVAEEKQQNKGQIEAQLKEALRRIDEQDNVVARNQLEKEELYEENKKLKEDVSRLQKQLYELQVASVAAVAKPQTSPISPSFTDPFSGPELPPHYFDNIAELSGNSAGTENKKVCRHCQVCFPEISEDELTMHEQSHKVCPFCTLICDDLEQQEFEDHVYSHE</sequence>
<feature type="domain" description="SKICH" evidence="3">
    <location>
        <begin position="22"/>
        <end position="125"/>
    </location>
</feature>
<proteinExistence type="predicted"/>
<evidence type="ECO:0000313" key="4">
    <source>
        <dbReference type="Ensembl" id="ENSAMXP00005021956.1"/>
    </source>
</evidence>
<dbReference type="OMA" id="PFCFRNP"/>
<name>A0A8B9JI92_ASTMX</name>
<accession>A0A8B9JI92</accession>
<feature type="coiled-coil region" evidence="2">
    <location>
        <begin position="143"/>
        <end position="184"/>
    </location>
</feature>
<dbReference type="Gene3D" id="6.20.250.40">
    <property type="match status" value="1"/>
</dbReference>
<dbReference type="PANTHER" id="PTHR31915">
    <property type="entry name" value="SKICH DOMAIN-CONTAINING PROTEIN"/>
    <property type="match status" value="1"/>
</dbReference>
<evidence type="ECO:0000256" key="1">
    <source>
        <dbReference type="ARBA" id="ARBA00023054"/>
    </source>
</evidence>